<evidence type="ECO:0000313" key="3">
    <source>
        <dbReference type="EMBL" id="MBV3391716.1"/>
    </source>
</evidence>
<organism evidence="2 4">
    <name type="scientific">Catenibacterium mitsuokai</name>
    <dbReference type="NCBI Taxonomy" id="100886"/>
    <lineage>
        <taxon>Bacteria</taxon>
        <taxon>Bacillati</taxon>
        <taxon>Bacillota</taxon>
        <taxon>Erysipelotrichia</taxon>
        <taxon>Erysipelotrichales</taxon>
        <taxon>Coprobacillaceae</taxon>
        <taxon>Catenibacterium</taxon>
    </lineage>
</organism>
<dbReference type="HAMAP" id="MF_00652">
    <property type="entry name" value="UPF0246"/>
    <property type="match status" value="1"/>
</dbReference>
<dbReference type="Proteomes" id="UP001197492">
    <property type="component" value="Unassembled WGS sequence"/>
</dbReference>
<accession>A0AAW4MNM9</accession>
<evidence type="ECO:0000256" key="1">
    <source>
        <dbReference type="HAMAP-Rule" id="MF_00652"/>
    </source>
</evidence>
<dbReference type="Proteomes" id="UP001196408">
    <property type="component" value="Unassembled WGS sequence"/>
</dbReference>
<protein>
    <recommendedName>
        <fullName evidence="1">UPF0246 protein KSV97_00040</fullName>
    </recommendedName>
</protein>
<dbReference type="NCBIfam" id="NF002543">
    <property type="entry name" value="PRK02101.1-4"/>
    <property type="match status" value="1"/>
</dbReference>
<dbReference type="PANTHER" id="PTHR30283:SF4">
    <property type="entry name" value="PEROXIDE STRESS RESISTANCE PROTEIN YAAA"/>
    <property type="match status" value="1"/>
</dbReference>
<dbReference type="AlphaFoldDB" id="A0AAW4MNM9"/>
<reference evidence="2 5" key="1">
    <citation type="submission" date="2021-06" db="EMBL/GenBank/DDBJ databases">
        <title>Collection of gut derived symbiotic bacterial strains cultured from healthy donors.</title>
        <authorList>
            <person name="Lin H."/>
            <person name="Littmann E."/>
            <person name="Pamer E.G."/>
        </authorList>
    </citation>
    <scope>NUCLEOTIDE SEQUENCE</scope>
    <source>
        <strain evidence="3 5">MSK.21.70</strain>
        <strain evidence="2">MSK.21.82</strain>
    </source>
</reference>
<evidence type="ECO:0000313" key="2">
    <source>
        <dbReference type="EMBL" id="MBV3381648.1"/>
    </source>
</evidence>
<keyword evidence="5" id="KW-1185">Reference proteome</keyword>
<comment type="caution">
    <text evidence="2">The sequence shown here is derived from an EMBL/GenBank/DDBJ whole genome shotgun (WGS) entry which is preliminary data.</text>
</comment>
<dbReference type="GeneID" id="301324656"/>
<gene>
    <name evidence="2" type="primary">yaaA</name>
    <name evidence="2" type="ORF">KSV97_00040</name>
    <name evidence="3" type="ORF">KSW06_00310</name>
</gene>
<dbReference type="Pfam" id="PF03883">
    <property type="entry name" value="H2O2_YaaD"/>
    <property type="match status" value="1"/>
</dbReference>
<sequence length="244" mass="28571">MKIIMSPAKKMRVDEDASITPTTPCFLNESYILEEKLKSMSYDELRRLWKTNESLTHQCFEELQERQFKPLTCAIHAYDGIAFKYLHPFSMSDSEREYLNKHLRILSGLYGVLTPTDGIVPYRLEMGVKSLNLYQFWGSKIYNSLDDHVIINLASKEYSKCITDYLTEEDQCIEIQFLRNIKGTLKQQATYAKMARGAMISYMAKEKIENIEDLKKFNDLDFVFDEKLSNDHCFVFVQGRNENE</sequence>
<dbReference type="InterPro" id="IPR005583">
    <property type="entry name" value="YaaA"/>
</dbReference>
<proteinExistence type="inferred from homology"/>
<dbReference type="GO" id="GO:0005829">
    <property type="term" value="C:cytosol"/>
    <property type="evidence" value="ECO:0007669"/>
    <property type="project" value="TreeGrafter"/>
</dbReference>
<name>A0AAW4MNM9_9FIRM</name>
<evidence type="ECO:0000313" key="5">
    <source>
        <dbReference type="Proteomes" id="UP001197492"/>
    </source>
</evidence>
<evidence type="ECO:0000313" key="4">
    <source>
        <dbReference type="Proteomes" id="UP001196408"/>
    </source>
</evidence>
<comment type="similarity">
    <text evidence="1">Belongs to the UPF0246 family.</text>
</comment>
<dbReference type="RefSeq" id="WP_217746795.1">
    <property type="nucleotide sequence ID" value="NZ_JAHOEB010000001.1"/>
</dbReference>
<dbReference type="PANTHER" id="PTHR30283">
    <property type="entry name" value="PEROXIDE STRESS RESPONSE PROTEIN YAAA"/>
    <property type="match status" value="1"/>
</dbReference>
<dbReference type="GO" id="GO:0033194">
    <property type="term" value="P:response to hydroperoxide"/>
    <property type="evidence" value="ECO:0007669"/>
    <property type="project" value="TreeGrafter"/>
</dbReference>
<dbReference type="EMBL" id="JAHOEF010000001">
    <property type="protein sequence ID" value="MBV3381648.1"/>
    <property type="molecule type" value="Genomic_DNA"/>
</dbReference>
<dbReference type="EMBL" id="JAHOEL010000001">
    <property type="protein sequence ID" value="MBV3391716.1"/>
    <property type="molecule type" value="Genomic_DNA"/>
</dbReference>